<evidence type="ECO:0000259" key="1">
    <source>
        <dbReference type="Pfam" id="PF06985"/>
    </source>
</evidence>
<name>A0A0C9W2D7_9AGAM</name>
<dbReference type="HOGENOM" id="CLU_000288_138_1_1"/>
<evidence type="ECO:0000313" key="3">
    <source>
        <dbReference type="Proteomes" id="UP000053820"/>
    </source>
</evidence>
<keyword evidence="3" id="KW-1185">Reference proteome</keyword>
<reference evidence="2 3" key="1">
    <citation type="submission" date="2014-04" db="EMBL/GenBank/DDBJ databases">
        <title>Evolutionary Origins and Diversification of the Mycorrhizal Mutualists.</title>
        <authorList>
            <consortium name="DOE Joint Genome Institute"/>
            <consortium name="Mycorrhizal Genomics Consortium"/>
            <person name="Kohler A."/>
            <person name="Kuo A."/>
            <person name="Nagy L.G."/>
            <person name="Floudas D."/>
            <person name="Copeland A."/>
            <person name="Barry K.W."/>
            <person name="Cichocki N."/>
            <person name="Veneault-Fourrey C."/>
            <person name="LaButti K."/>
            <person name="Lindquist E.A."/>
            <person name="Lipzen A."/>
            <person name="Lundell T."/>
            <person name="Morin E."/>
            <person name="Murat C."/>
            <person name="Riley R."/>
            <person name="Ohm R."/>
            <person name="Sun H."/>
            <person name="Tunlid A."/>
            <person name="Henrissat B."/>
            <person name="Grigoriev I.V."/>
            <person name="Hibbett D.S."/>
            <person name="Martin F."/>
        </authorList>
    </citation>
    <scope>NUCLEOTIDE SEQUENCE [LARGE SCALE GENOMIC DNA]</scope>
    <source>
        <strain evidence="2 3">MD-312</strain>
    </source>
</reference>
<protein>
    <recommendedName>
        <fullName evidence="1">Heterokaryon incompatibility domain-containing protein</fullName>
    </recommendedName>
</protein>
<dbReference type="PANTHER" id="PTHR10622">
    <property type="entry name" value="HET DOMAIN-CONTAINING PROTEIN"/>
    <property type="match status" value="1"/>
</dbReference>
<dbReference type="AlphaFoldDB" id="A0A0C9W2D7"/>
<dbReference type="Proteomes" id="UP000053820">
    <property type="component" value="Unassembled WGS sequence"/>
</dbReference>
<dbReference type="Pfam" id="PF06985">
    <property type="entry name" value="HET"/>
    <property type="match status" value="1"/>
</dbReference>
<dbReference type="InterPro" id="IPR010730">
    <property type="entry name" value="HET"/>
</dbReference>
<dbReference type="OrthoDB" id="5122891at2759"/>
<dbReference type="EMBL" id="KN839876">
    <property type="protein sequence ID" value="KIJ60128.1"/>
    <property type="molecule type" value="Genomic_DNA"/>
</dbReference>
<feature type="domain" description="Heterokaryon incompatibility" evidence="1">
    <location>
        <begin position="107"/>
        <end position="173"/>
    </location>
</feature>
<evidence type="ECO:0000313" key="2">
    <source>
        <dbReference type="EMBL" id="KIJ60128.1"/>
    </source>
</evidence>
<dbReference type="PANTHER" id="PTHR10622:SF10">
    <property type="entry name" value="HET DOMAIN-CONTAINING PROTEIN"/>
    <property type="match status" value="1"/>
</dbReference>
<gene>
    <name evidence="2" type="ORF">HYDPIDRAFT_117594</name>
</gene>
<accession>A0A0C9W2D7</accession>
<proteinExistence type="predicted"/>
<sequence length="468" mass="53379">MDVPYPDEIGSERQGELSESTILSWFDEYLFNHVPAHLIYVPKMKLISQSELISIVNPKSLVSRFLSTFPKSSAASREDIVEQIIKPAFKYAIFSHRWLREGEITYQDMISRTMSRKLRQSPGYKKLAYGCQFAWADTCCIDKTSSTELDEAIRSMFRWYQDAEVCVVHLAGTTGLSDIATDPWFTRGWTLQELLAPRAIKFYVSGWSPLTDATNDKANNEFVDLISTITRIPSDSVRAYQPTTDLIHQKMVWASQRKTTKTEDIAYSLLGIFDVSIPVAYGEGDRAFFRLTEAILQKCADPEVFAWSGPHSRHSRGMAIPRSPRCYYPLGVELGFRNRGDKHFVLTRQGVRIQLLLVQGTLHAVPNSSARRFHPVGFMGQQSNPVDIEAVIPETELDEHRWALGVINYEAQAPELYPEQSYLCFLLRCRFGRDQSWTKVNTSLAVILRTTHDYKHVHKSVKSATVYV</sequence>
<organism evidence="2 3">
    <name type="scientific">Hydnomerulius pinastri MD-312</name>
    <dbReference type="NCBI Taxonomy" id="994086"/>
    <lineage>
        <taxon>Eukaryota</taxon>
        <taxon>Fungi</taxon>
        <taxon>Dikarya</taxon>
        <taxon>Basidiomycota</taxon>
        <taxon>Agaricomycotina</taxon>
        <taxon>Agaricomycetes</taxon>
        <taxon>Agaricomycetidae</taxon>
        <taxon>Boletales</taxon>
        <taxon>Boletales incertae sedis</taxon>
        <taxon>Leucogyrophana</taxon>
    </lineage>
</organism>